<evidence type="ECO:0000256" key="1">
    <source>
        <dbReference type="SAM" id="MobiDB-lite"/>
    </source>
</evidence>
<dbReference type="STRING" id="1548207.AXK11_02980"/>
<accession>A0A139SR41</accession>
<evidence type="ECO:0000313" key="3">
    <source>
        <dbReference type="Proteomes" id="UP000070058"/>
    </source>
</evidence>
<reference evidence="3" key="1">
    <citation type="submission" date="2016-02" db="EMBL/GenBank/DDBJ databases">
        <authorList>
            <person name="Sanders J.G."/>
            <person name="Lin J.Y."/>
            <person name="Wertz J.T."/>
            <person name="Russell J.A."/>
            <person name="Moreau C.S."/>
            <person name="Powell S."/>
        </authorList>
    </citation>
    <scope>NUCLEOTIDE SEQUENCE [LARGE SCALE GENOMIC DNA]</scope>
    <source>
        <strain evidence="3">CAG34</strain>
    </source>
</reference>
<organism evidence="2 3">
    <name type="scientific">Cephaloticoccus primus</name>
    <dbReference type="NCBI Taxonomy" id="1548207"/>
    <lineage>
        <taxon>Bacteria</taxon>
        <taxon>Pseudomonadati</taxon>
        <taxon>Verrucomicrobiota</taxon>
        <taxon>Opitutia</taxon>
        <taxon>Opitutales</taxon>
        <taxon>Opitutaceae</taxon>
        <taxon>Cephaloticoccus</taxon>
    </lineage>
</organism>
<feature type="compositionally biased region" description="Low complexity" evidence="1">
    <location>
        <begin position="95"/>
        <end position="117"/>
    </location>
</feature>
<dbReference type="OrthoDB" id="173857at2"/>
<gene>
    <name evidence="2" type="ORF">AXK11_02980</name>
</gene>
<dbReference type="RefSeq" id="WP_068629112.1">
    <property type="nucleotide sequence ID" value="NZ_LSZQ01000024.1"/>
</dbReference>
<feature type="region of interest" description="Disordered" evidence="1">
    <location>
        <begin position="29"/>
        <end position="124"/>
    </location>
</feature>
<evidence type="ECO:0000313" key="2">
    <source>
        <dbReference type="EMBL" id="KXU37075.1"/>
    </source>
</evidence>
<comment type="caution">
    <text evidence="2">The sequence shown here is derived from an EMBL/GenBank/DDBJ whole genome shotgun (WGS) entry which is preliminary data.</text>
</comment>
<keyword evidence="3" id="KW-1185">Reference proteome</keyword>
<dbReference type="AlphaFoldDB" id="A0A139SR41"/>
<protein>
    <submittedName>
        <fullName evidence="2">Uncharacterized protein</fullName>
    </submittedName>
</protein>
<proteinExistence type="predicted"/>
<feature type="compositionally biased region" description="Low complexity" evidence="1">
    <location>
        <begin position="43"/>
        <end position="87"/>
    </location>
</feature>
<sequence>MLRHLLPWLRFLPLLWGGFFGDPVFAQREGREGREGPEPQSVAARPAEPAAAATAEHAKEAAGAQSAAPARQDAGAAQPAATAQQKPLPAPAPSVPAARESAKSAKQPAAARAAQPRRPAREPHFAEAEADVRFAAMDTDVFVRASATESPVRWGQLVYKDGQLIFGSHRSTGSIIWETALDLGEYMMNSIYLVAGASEAERASVLMQREIIGRHDLQLRGDGRMDLATANNRFTGALKIDGAELRLREAATLHKPASVQVSAGGHFVIDNTDLGHVMNNRFRGGDIALSGGSFRYLTRDNAAAIEHIGTLTARAGANRFEVSGGGAGQLGTTISIGHLRFGPSGSLNFSTSGGADFSGRTTVKFQQRPQLLHGVIARTTVNGRDWATVDQHNRLRAYAGYQTGSEKTWGPAVNAAPAANQRLTADRELASLKLSGEGLGGTDEDKNPLGRIIDLGDHTLTLNGAGILATGDDYRHEILGGTIRTTRENFEIHVSGSGGLSIENSVLANGASGATGLIKTGDGELMLNSPKIPPKPPHPTVKDNTFAGAVYVNQGKLTLFRKRANVANIPGTSIYVGAGQGDAILSVKGGSEQINNKATVTLRGGPKGEAIFQLDRVQPPRGPRETFHKLKVEGSGVIEFKDSHIGTAPIDDNTKSILYINELEIDGELFVRGWDTYNTHILLNTTVKPSDELLSRIHFEKMGKVYTEQFTYERKTYWEIKAEFIYPDDPEYPPYPDAPEPASYGGILGACAIAFFLWRRRAFCKAKSARAPTHTPAASPTG</sequence>
<dbReference type="EMBL" id="LSZQ01000024">
    <property type="protein sequence ID" value="KXU37075.1"/>
    <property type="molecule type" value="Genomic_DNA"/>
</dbReference>
<dbReference type="Proteomes" id="UP000070058">
    <property type="component" value="Unassembled WGS sequence"/>
</dbReference>
<name>A0A139SR41_9BACT</name>